<feature type="chain" id="PRO_5017329368" evidence="3">
    <location>
        <begin position="19"/>
        <end position="251"/>
    </location>
</feature>
<keyword evidence="1" id="KW-0802">TPR repeat</keyword>
<evidence type="ECO:0000256" key="3">
    <source>
        <dbReference type="SAM" id="SignalP"/>
    </source>
</evidence>
<keyword evidence="3" id="KW-0732">Signal</keyword>
<dbReference type="InterPro" id="IPR019734">
    <property type="entry name" value="TPR_rpt"/>
</dbReference>
<dbReference type="Gene3D" id="1.25.40.10">
    <property type="entry name" value="Tetratricopeptide repeat domain"/>
    <property type="match status" value="1"/>
</dbReference>
<evidence type="ECO:0000313" key="4">
    <source>
        <dbReference type="EMBL" id="RIJ46763.1"/>
    </source>
</evidence>
<reference evidence="4 5" key="1">
    <citation type="submission" date="2018-08" db="EMBL/GenBank/DDBJ databases">
        <title>Pallidiluteibacterium maritimus gen. nov., sp. nov., isolated from coastal sediment.</title>
        <authorList>
            <person name="Zhou L.Y."/>
        </authorList>
    </citation>
    <scope>NUCLEOTIDE SEQUENCE [LARGE SCALE GENOMIC DNA]</scope>
    <source>
        <strain evidence="4 5">XSD2</strain>
    </source>
</reference>
<evidence type="ECO:0000256" key="2">
    <source>
        <dbReference type="SAM" id="Phobius"/>
    </source>
</evidence>
<keyword evidence="5" id="KW-1185">Reference proteome</keyword>
<feature type="repeat" description="TPR" evidence="1">
    <location>
        <begin position="56"/>
        <end position="89"/>
    </location>
</feature>
<feature type="transmembrane region" description="Helical" evidence="2">
    <location>
        <begin position="160"/>
        <end position="180"/>
    </location>
</feature>
<evidence type="ECO:0000256" key="1">
    <source>
        <dbReference type="PROSITE-ProRule" id="PRU00339"/>
    </source>
</evidence>
<dbReference type="EMBL" id="QWGR01000012">
    <property type="protein sequence ID" value="RIJ46763.1"/>
    <property type="molecule type" value="Genomic_DNA"/>
</dbReference>
<comment type="caution">
    <text evidence="4">The sequence shown here is derived from an EMBL/GenBank/DDBJ whole genome shotgun (WGS) entry which is preliminary data.</text>
</comment>
<keyword evidence="2" id="KW-0812">Transmembrane</keyword>
<keyword evidence="2" id="KW-1133">Transmembrane helix</keyword>
<dbReference type="Pfam" id="PF13432">
    <property type="entry name" value="TPR_16"/>
    <property type="match status" value="1"/>
</dbReference>
<organism evidence="4 5">
    <name type="scientific">Maribellus luteus</name>
    <dbReference type="NCBI Taxonomy" id="2305463"/>
    <lineage>
        <taxon>Bacteria</taxon>
        <taxon>Pseudomonadati</taxon>
        <taxon>Bacteroidota</taxon>
        <taxon>Bacteroidia</taxon>
        <taxon>Marinilabiliales</taxon>
        <taxon>Prolixibacteraceae</taxon>
        <taxon>Maribellus</taxon>
    </lineage>
</organism>
<feature type="signal peptide" evidence="3">
    <location>
        <begin position="1"/>
        <end position="18"/>
    </location>
</feature>
<accession>A0A399SY57</accession>
<dbReference type="SMART" id="SM00028">
    <property type="entry name" value="TPR"/>
    <property type="match status" value="2"/>
</dbReference>
<dbReference type="OrthoDB" id="9776208at2"/>
<protein>
    <submittedName>
        <fullName evidence="4">Tetratricopeptide repeat protein</fullName>
    </submittedName>
</protein>
<name>A0A399SY57_9BACT</name>
<dbReference type="Gene3D" id="2.30.30.40">
    <property type="entry name" value="SH3 Domains"/>
    <property type="match status" value="1"/>
</dbReference>
<dbReference type="Proteomes" id="UP000265926">
    <property type="component" value="Unassembled WGS sequence"/>
</dbReference>
<gene>
    <name evidence="4" type="ORF">D1614_17710</name>
</gene>
<keyword evidence="2" id="KW-0472">Membrane</keyword>
<proteinExistence type="predicted"/>
<sequence length="251" mass="28531">MKKLFAIILFALPFFLNAQENNTALWEQANNHYTAEEYQQAISAYEQILTNGQESAKLYFNLGNAYYKAGDVNNAILNYERAQKLAPQDEDIAFNLQIANQFVVTKIEELPKPFFLRWKTSVINKYPTDTWAAISVGAFILFLLLLGLFLFSKNSTAKRFAFWFGILAVVFSGFTFSWAAHQKAVINKHDQAIVFCPRVTVKSSPAETGTDLFLIYEGVKVDITDRLDSWREIRLADGNKGWLPDSCIVTI</sequence>
<dbReference type="AlphaFoldDB" id="A0A399SY57"/>
<evidence type="ECO:0000313" key="5">
    <source>
        <dbReference type="Proteomes" id="UP000265926"/>
    </source>
</evidence>
<dbReference type="RefSeq" id="WP_119439308.1">
    <property type="nucleotide sequence ID" value="NZ_QWGR01000012.1"/>
</dbReference>
<dbReference type="PROSITE" id="PS50293">
    <property type="entry name" value="TPR_REGION"/>
    <property type="match status" value="1"/>
</dbReference>
<dbReference type="SUPFAM" id="SSF48452">
    <property type="entry name" value="TPR-like"/>
    <property type="match status" value="1"/>
</dbReference>
<feature type="transmembrane region" description="Helical" evidence="2">
    <location>
        <begin position="131"/>
        <end position="151"/>
    </location>
</feature>
<dbReference type="PROSITE" id="PS50005">
    <property type="entry name" value="TPR"/>
    <property type="match status" value="1"/>
</dbReference>
<dbReference type="InterPro" id="IPR011990">
    <property type="entry name" value="TPR-like_helical_dom_sf"/>
</dbReference>